<dbReference type="InterPro" id="IPR036047">
    <property type="entry name" value="F-box-like_dom_sf"/>
</dbReference>
<accession>A0AAD4D133</accession>
<dbReference type="InterPro" id="IPR001810">
    <property type="entry name" value="F-box_dom"/>
</dbReference>
<feature type="domain" description="F-box" evidence="1">
    <location>
        <begin position="1"/>
        <end position="46"/>
    </location>
</feature>
<evidence type="ECO:0000259" key="1">
    <source>
        <dbReference type="PROSITE" id="PS50181"/>
    </source>
</evidence>
<comment type="caution">
    <text evidence="2">The sequence shown here is derived from an EMBL/GenBank/DDBJ whole genome shotgun (WGS) entry which is preliminary data.</text>
</comment>
<feature type="non-terminal residue" evidence="2">
    <location>
        <position position="350"/>
    </location>
</feature>
<proteinExistence type="predicted"/>
<evidence type="ECO:0000313" key="3">
    <source>
        <dbReference type="Proteomes" id="UP001194580"/>
    </source>
</evidence>
<dbReference type="AlphaFoldDB" id="A0AAD4D133"/>
<sequence>MPILFDIPEEVLDLIGDLLDNREVANIVLTCKHLLRRFSPLLWKSVILQVRPQKQLIPIDQLQARAQWVHSLQCRGSLPFEYYNVVFPTLSELTLESSPTRTNCNRTAQEYNWACLVRHNPTIKHVSLHCPNGLNRDTSEFWVALSTSLYNPKRLKVSGSGVHSFSTSDQELFWRAVSKFQEVDYGGSDQMGGGRHNRVDFRRLARLSYMSKDWLGNLYAQLSWFSRCHALTRLRWSHPSGYFPCDDFIELLKQATWPLLDDLALERVMHGDEDIAVAIRFMPPMKQFSLQAWSFGPLSFDDLRMRHFGTLRSLFLASCEGFTSRMALEVLQNCSLLEVFGARNIAVVDL</sequence>
<dbReference type="EMBL" id="JAAAIL010002970">
    <property type="protein sequence ID" value="KAG0253278.1"/>
    <property type="molecule type" value="Genomic_DNA"/>
</dbReference>
<dbReference type="Proteomes" id="UP001194580">
    <property type="component" value="Unassembled WGS sequence"/>
</dbReference>
<name>A0AAD4D133_9FUNG</name>
<reference evidence="2" key="1">
    <citation type="journal article" date="2020" name="Fungal Divers.">
        <title>Resolving the Mortierellaceae phylogeny through synthesis of multi-gene phylogenetics and phylogenomics.</title>
        <authorList>
            <person name="Vandepol N."/>
            <person name="Liber J."/>
            <person name="Desiro A."/>
            <person name="Na H."/>
            <person name="Kennedy M."/>
            <person name="Barry K."/>
            <person name="Grigoriev I.V."/>
            <person name="Miller A.N."/>
            <person name="O'Donnell K."/>
            <person name="Stajich J.E."/>
            <person name="Bonito G."/>
        </authorList>
    </citation>
    <scope>NUCLEOTIDE SEQUENCE</scope>
    <source>
        <strain evidence="2">NRRL 28262</strain>
    </source>
</reference>
<keyword evidence="3" id="KW-1185">Reference proteome</keyword>
<dbReference type="Gene3D" id="3.80.10.10">
    <property type="entry name" value="Ribonuclease Inhibitor"/>
    <property type="match status" value="1"/>
</dbReference>
<protein>
    <recommendedName>
        <fullName evidence="1">F-box domain-containing protein</fullName>
    </recommendedName>
</protein>
<dbReference type="SUPFAM" id="SSF52047">
    <property type="entry name" value="RNI-like"/>
    <property type="match status" value="1"/>
</dbReference>
<dbReference type="SUPFAM" id="SSF81383">
    <property type="entry name" value="F-box domain"/>
    <property type="match status" value="1"/>
</dbReference>
<gene>
    <name evidence="2" type="ORF">BGZ95_006375</name>
</gene>
<organism evidence="2 3">
    <name type="scientific">Linnemannia exigua</name>
    <dbReference type="NCBI Taxonomy" id="604196"/>
    <lineage>
        <taxon>Eukaryota</taxon>
        <taxon>Fungi</taxon>
        <taxon>Fungi incertae sedis</taxon>
        <taxon>Mucoromycota</taxon>
        <taxon>Mortierellomycotina</taxon>
        <taxon>Mortierellomycetes</taxon>
        <taxon>Mortierellales</taxon>
        <taxon>Mortierellaceae</taxon>
        <taxon>Linnemannia</taxon>
    </lineage>
</organism>
<dbReference type="PROSITE" id="PS50181">
    <property type="entry name" value="FBOX"/>
    <property type="match status" value="1"/>
</dbReference>
<dbReference type="InterPro" id="IPR032675">
    <property type="entry name" value="LRR_dom_sf"/>
</dbReference>
<evidence type="ECO:0000313" key="2">
    <source>
        <dbReference type="EMBL" id="KAG0253278.1"/>
    </source>
</evidence>